<evidence type="ECO:0000313" key="3">
    <source>
        <dbReference type="Proteomes" id="UP000039865"/>
    </source>
</evidence>
<dbReference type="InParanoid" id="A0A078AEL9"/>
<gene>
    <name evidence="2" type="primary">Contig4321.g4623</name>
    <name evidence="2" type="ORF">STYLEM_8909</name>
</gene>
<evidence type="ECO:0000313" key="2">
    <source>
        <dbReference type="EMBL" id="CDW79917.1"/>
    </source>
</evidence>
<protein>
    <submittedName>
        <fullName evidence="2">Uncharacterized protein</fullName>
    </submittedName>
</protein>
<evidence type="ECO:0000256" key="1">
    <source>
        <dbReference type="SAM" id="MobiDB-lite"/>
    </source>
</evidence>
<reference evidence="2 3" key="1">
    <citation type="submission" date="2014-06" db="EMBL/GenBank/DDBJ databases">
        <authorList>
            <person name="Swart Estienne"/>
        </authorList>
    </citation>
    <scope>NUCLEOTIDE SEQUENCE [LARGE SCALE GENOMIC DNA]</scope>
    <source>
        <strain evidence="2 3">130c</strain>
    </source>
</reference>
<dbReference type="Proteomes" id="UP000039865">
    <property type="component" value="Unassembled WGS sequence"/>
</dbReference>
<proteinExistence type="predicted"/>
<dbReference type="AlphaFoldDB" id="A0A078AEL9"/>
<organism evidence="2 3">
    <name type="scientific">Stylonychia lemnae</name>
    <name type="common">Ciliate</name>
    <dbReference type="NCBI Taxonomy" id="5949"/>
    <lineage>
        <taxon>Eukaryota</taxon>
        <taxon>Sar</taxon>
        <taxon>Alveolata</taxon>
        <taxon>Ciliophora</taxon>
        <taxon>Intramacronucleata</taxon>
        <taxon>Spirotrichea</taxon>
        <taxon>Stichotrichia</taxon>
        <taxon>Sporadotrichida</taxon>
        <taxon>Oxytrichidae</taxon>
        <taxon>Stylonychinae</taxon>
        <taxon>Stylonychia</taxon>
    </lineage>
</organism>
<name>A0A078AEL9_STYLE</name>
<accession>A0A078AEL9</accession>
<dbReference type="EMBL" id="CCKQ01008460">
    <property type="protein sequence ID" value="CDW79917.1"/>
    <property type="molecule type" value="Genomic_DNA"/>
</dbReference>
<feature type="region of interest" description="Disordered" evidence="1">
    <location>
        <begin position="359"/>
        <end position="379"/>
    </location>
</feature>
<keyword evidence="3" id="KW-1185">Reference proteome</keyword>
<sequence>MLVIVSYFIYSINDVLSYQYTLTSSSQLNDLLRDDVIYNVKDSMDMATQVIYTGPDESVAENIDLYFSIYFQILQRDGKSKHGISNYTLFQEYHFEECKEGRFGTLGAAAHYRGIYDYYMCPITTDFFVQGDFGSKIQKSLVLIVDYCNQTFLDLQSPGKGRICKSIQEIDQVIPFSILYHHNKQLQFDQNDFTSNPVKSTLFETPFNLNTGISTAYFYKITKTRVTLKDYLLSNSMNQQEIEYYNYYEQQNENMQFKYLPNDKKLGSAYLPNGWPLISVFHLVDPYVKIQERLRFSLLDALSKTGGFAGVISLIFMILSRLIKFGTYEEALISQLYLTKQQTLNRKIKIGGLSNNQILNQSDSMNSPPPSSKDQSSSQIELDLGVCSQV</sequence>